<feature type="chain" id="PRO_5032811340" evidence="1">
    <location>
        <begin position="34"/>
        <end position="374"/>
    </location>
</feature>
<evidence type="ECO:0000256" key="1">
    <source>
        <dbReference type="SAM" id="SignalP"/>
    </source>
</evidence>
<dbReference type="EMBL" id="DSQF01000006">
    <property type="protein sequence ID" value="HGZ42530.1"/>
    <property type="molecule type" value="Genomic_DNA"/>
</dbReference>
<dbReference type="AlphaFoldDB" id="A0A832MJ38"/>
<feature type="signal peptide" evidence="1">
    <location>
        <begin position="1"/>
        <end position="33"/>
    </location>
</feature>
<gene>
    <name evidence="2" type="ORF">ENR23_03725</name>
</gene>
<proteinExistence type="predicted"/>
<sequence>MTARPRGARRRRPPAARRLALAAAFAAALAATAGCGRGRFEPVRGDSTRTTSPDTFAVLARDALARWEAGDGESAARATAALLLADLRARTRTEPGFAWRPRAEAFLDSLGVGAEVAADPCAMIVNFFSRSAPDRGSWPWLFTCGAKGIDAQPVEGGGLRLVAVAGRGLHGEPPRPAGARGVAALYARRGGAGLQPMLFAWAQKKNGGPWEVVQSLGPDSLGGTGTAEFAPGDTAVTLTARTYRPTPRFEECATCPHVYRVHRFAWSGPGFVRVEERTVPSPYATFVRFATAVAVGDDEFALEQTTGREVLEAARRFQFGANRGAWRVAPATDESARFMVFMRGRQEAYRVTFESLGPDEFRIAAIEPAPPPIE</sequence>
<comment type="caution">
    <text evidence="2">The sequence shown here is derived from an EMBL/GenBank/DDBJ whole genome shotgun (WGS) entry which is preliminary data.</text>
</comment>
<name>A0A832MJ38_UNCEI</name>
<evidence type="ECO:0000313" key="2">
    <source>
        <dbReference type="EMBL" id="HGZ42530.1"/>
    </source>
</evidence>
<accession>A0A832MJ38</accession>
<organism evidence="2">
    <name type="scientific">Eiseniibacteriota bacterium</name>
    <dbReference type="NCBI Taxonomy" id="2212470"/>
    <lineage>
        <taxon>Bacteria</taxon>
        <taxon>Candidatus Eiseniibacteriota</taxon>
    </lineage>
</organism>
<reference evidence="2" key="1">
    <citation type="journal article" date="2020" name="mSystems">
        <title>Genome- and Community-Level Interaction Insights into Carbon Utilization and Element Cycling Functions of Hydrothermarchaeota in Hydrothermal Sediment.</title>
        <authorList>
            <person name="Zhou Z."/>
            <person name="Liu Y."/>
            <person name="Xu W."/>
            <person name="Pan J."/>
            <person name="Luo Z.H."/>
            <person name="Li M."/>
        </authorList>
    </citation>
    <scope>NUCLEOTIDE SEQUENCE [LARGE SCALE GENOMIC DNA]</scope>
    <source>
        <strain evidence="2">SpSt-381</strain>
    </source>
</reference>
<protein>
    <submittedName>
        <fullName evidence="2">Uncharacterized protein</fullName>
    </submittedName>
</protein>
<keyword evidence="1" id="KW-0732">Signal</keyword>
<dbReference type="PROSITE" id="PS51257">
    <property type="entry name" value="PROKAR_LIPOPROTEIN"/>
    <property type="match status" value="1"/>
</dbReference>